<reference evidence="7" key="1">
    <citation type="submission" date="2020-05" db="EMBL/GenBank/DDBJ databases">
        <title>Sulfur intermediates as new biogeochemical hubs in an aquatic model microbial ecosystem.</title>
        <authorList>
            <person name="Vigneron A."/>
        </authorList>
    </citation>
    <scope>NUCLEOTIDE SEQUENCE</scope>
    <source>
        <strain evidence="7">Bin.250</strain>
    </source>
</reference>
<dbReference type="SUPFAM" id="SSF53474">
    <property type="entry name" value="alpha/beta-Hydrolases"/>
    <property type="match status" value="1"/>
</dbReference>
<keyword evidence="3" id="KW-0378">Hydrolase</keyword>
<dbReference type="InterPro" id="IPR002470">
    <property type="entry name" value="Peptidase_S9A"/>
</dbReference>
<accession>A0A972W123</accession>
<gene>
    <name evidence="7" type="ORF">HQ497_11665</name>
</gene>
<dbReference type="Proteomes" id="UP000754644">
    <property type="component" value="Unassembled WGS sequence"/>
</dbReference>
<evidence type="ECO:0000256" key="4">
    <source>
        <dbReference type="ARBA" id="ARBA00022825"/>
    </source>
</evidence>
<dbReference type="InterPro" id="IPR051543">
    <property type="entry name" value="Serine_Peptidase_S9A"/>
</dbReference>
<dbReference type="InterPro" id="IPR001375">
    <property type="entry name" value="Peptidase_S9_cat"/>
</dbReference>
<dbReference type="AlphaFoldDB" id="A0A972W123"/>
<dbReference type="PANTHER" id="PTHR11757">
    <property type="entry name" value="PROTEASE FAMILY S9A OLIGOPEPTIDASE"/>
    <property type="match status" value="1"/>
</dbReference>
<comment type="similarity">
    <text evidence="1">Belongs to the peptidase S9A family.</text>
</comment>
<organism evidence="7 8">
    <name type="scientific">SAR86 cluster bacterium</name>
    <dbReference type="NCBI Taxonomy" id="2030880"/>
    <lineage>
        <taxon>Bacteria</taxon>
        <taxon>Pseudomonadati</taxon>
        <taxon>Pseudomonadota</taxon>
        <taxon>Gammaproteobacteria</taxon>
        <taxon>SAR86 cluster</taxon>
    </lineage>
</organism>
<dbReference type="SUPFAM" id="SSF50993">
    <property type="entry name" value="Peptidase/esterase 'gauge' domain"/>
    <property type="match status" value="1"/>
</dbReference>
<dbReference type="InterPro" id="IPR002471">
    <property type="entry name" value="Pept_S9_AS"/>
</dbReference>
<proteinExistence type="inferred from homology"/>
<evidence type="ECO:0000256" key="3">
    <source>
        <dbReference type="ARBA" id="ARBA00022801"/>
    </source>
</evidence>
<dbReference type="Gene3D" id="2.130.10.120">
    <property type="entry name" value="Prolyl oligopeptidase, N-terminal domain"/>
    <property type="match status" value="1"/>
</dbReference>
<dbReference type="Gene3D" id="3.40.50.1820">
    <property type="entry name" value="alpha/beta hydrolase"/>
    <property type="match status" value="1"/>
</dbReference>
<feature type="domain" description="Peptidase S9A N-terminal" evidence="6">
    <location>
        <begin position="7"/>
        <end position="415"/>
    </location>
</feature>
<evidence type="ECO:0000256" key="2">
    <source>
        <dbReference type="ARBA" id="ARBA00022670"/>
    </source>
</evidence>
<keyword evidence="2" id="KW-0645">Protease</keyword>
<dbReference type="InterPro" id="IPR029058">
    <property type="entry name" value="AB_hydrolase_fold"/>
</dbReference>
<dbReference type="PANTHER" id="PTHR11757:SF19">
    <property type="entry name" value="PROLYL ENDOPEPTIDASE-LIKE"/>
    <property type="match status" value="1"/>
</dbReference>
<dbReference type="GO" id="GO:0004252">
    <property type="term" value="F:serine-type endopeptidase activity"/>
    <property type="evidence" value="ECO:0007669"/>
    <property type="project" value="InterPro"/>
</dbReference>
<comment type="caution">
    <text evidence="7">The sequence shown here is derived from an EMBL/GenBank/DDBJ whole genome shotgun (WGS) entry which is preliminary data.</text>
</comment>
<name>A0A972W123_9GAMM</name>
<dbReference type="InterPro" id="IPR023302">
    <property type="entry name" value="Pept_S9A_N"/>
</dbReference>
<dbReference type="Pfam" id="PF00326">
    <property type="entry name" value="Peptidase_S9"/>
    <property type="match status" value="1"/>
</dbReference>
<evidence type="ECO:0000259" key="6">
    <source>
        <dbReference type="Pfam" id="PF02897"/>
    </source>
</evidence>
<dbReference type="PRINTS" id="PR00862">
    <property type="entry name" value="PROLIGOPTASE"/>
</dbReference>
<evidence type="ECO:0000256" key="1">
    <source>
        <dbReference type="ARBA" id="ARBA00005228"/>
    </source>
</evidence>
<feature type="domain" description="Peptidase S9 prolyl oligopeptidase catalytic" evidence="5">
    <location>
        <begin position="476"/>
        <end position="688"/>
    </location>
</feature>
<evidence type="ECO:0000259" key="5">
    <source>
        <dbReference type="Pfam" id="PF00326"/>
    </source>
</evidence>
<sequence length="692" mass="78760">MADLKPPVAEQVPRTLVVNGLQRQDEYYWLRDDERNDPAMLALLDAENQYTQAMMAPSQVLQDQLFTEITARFADDDKTIPVTQGAYAYHREFQAGGEYPVYLRGFPGAAEAKEVILDVNQLAQANLLRGGEYYQVSNWSVSSGDNLLAFTEDTLGRRQYTLRFKDLQSGEFLSDQITDVSSSIAWAQDNKTLFYVKIDPQTLLPYRVYRHVVGTPIETDQLVYEEADHSFSTSVYTTRSKAYVVISLSSTDSSEIRLIDSLKPQRGPVVFLTREAKHEYRIRHVAGTFYILTNWQASNFRLIKVEEQHLNNKSAWQEVLAHREHVLLQDAEVFSDYLVMNERVSGLPVLRVMSRAEEQGPGRLIEFPDPAYSARLHSNPEVNSRRLRYVYSSLTTPESVFEYDMDRGTSQLLKQDPVVGAFDASLYKSERIMITARDGAQVPVSLVYRPDLFSRGNNPLYLNAYGAYGFASEPTFRSLRLSLLDRGFVFAIAHVRGGDEMGRDWYEQGRLLQKRNTFWDFIDATDQLVALGYGDKQKVFAMGGSAGGLLMGVIANEAPEKYLGIIAHVPFVDVVTTMLDESIPLTVGEFSEWGNPQELDYYKYMLSYSPYDQVTAQDYPNMLVTTGLHDSQVQYFEPLKWVSRLRRLKTDNHRLLLDINMDSGHGGASGRYTRYQTDAREYAFVLDLLPAE</sequence>
<evidence type="ECO:0000313" key="7">
    <source>
        <dbReference type="EMBL" id="NQV66010.1"/>
    </source>
</evidence>
<evidence type="ECO:0000313" key="8">
    <source>
        <dbReference type="Proteomes" id="UP000754644"/>
    </source>
</evidence>
<dbReference type="EMBL" id="JABMOJ010000443">
    <property type="protein sequence ID" value="NQV66010.1"/>
    <property type="molecule type" value="Genomic_DNA"/>
</dbReference>
<dbReference type="Pfam" id="PF02897">
    <property type="entry name" value="Peptidase_S9_N"/>
    <property type="match status" value="1"/>
</dbReference>
<dbReference type="PROSITE" id="PS00708">
    <property type="entry name" value="PRO_ENDOPEP_SER"/>
    <property type="match status" value="1"/>
</dbReference>
<dbReference type="GO" id="GO:0006508">
    <property type="term" value="P:proteolysis"/>
    <property type="evidence" value="ECO:0007669"/>
    <property type="project" value="UniProtKB-KW"/>
</dbReference>
<protein>
    <submittedName>
        <fullName evidence="7">S9 family peptidase</fullName>
    </submittedName>
</protein>
<keyword evidence="4" id="KW-0720">Serine protease</keyword>